<comment type="caution">
    <text evidence="1">The sequence shown here is derived from an EMBL/GenBank/DDBJ whole genome shotgun (WGS) entry which is preliminary data.</text>
</comment>
<evidence type="ECO:0000313" key="1">
    <source>
        <dbReference type="EMBL" id="SFC85265.1"/>
    </source>
</evidence>
<dbReference type="AlphaFoldDB" id="A0AAQ1HMM6"/>
<gene>
    <name evidence="1" type="ORF">SAMN05216577_111126</name>
</gene>
<dbReference type="EMBL" id="FOLS01000011">
    <property type="protein sequence ID" value="SFC85265.1"/>
    <property type="molecule type" value="Genomic_DNA"/>
</dbReference>
<sequence>MELIQVRRSIIEPALSLLPARMNSPQAMAMLLGIGLQESHFEYRRQLGNGPARGLWQMERGGGVHGVLRHEASAKLAAGICAQRGVEPTDQAVWQAIEQDDVLAAALARLLLWTDPQPLPALGDTAGGWALYARVWRPGTPRPVEWPANYLRAAGAAA</sequence>
<name>A0AAQ1HMM6_9PSED</name>
<evidence type="ECO:0000313" key="2">
    <source>
        <dbReference type="Proteomes" id="UP000183385"/>
    </source>
</evidence>
<accession>A0AAQ1HMM6</accession>
<protein>
    <recommendedName>
        <fullName evidence="3">Lysozyme</fullName>
    </recommendedName>
</protein>
<dbReference type="RefSeq" id="WP_074980462.1">
    <property type="nucleotide sequence ID" value="NZ_FOLS01000011.1"/>
</dbReference>
<evidence type="ECO:0008006" key="3">
    <source>
        <dbReference type="Google" id="ProtNLM"/>
    </source>
</evidence>
<organism evidence="1 2">
    <name type="scientific">Pseudomonas citronellolis</name>
    <dbReference type="NCBI Taxonomy" id="53408"/>
    <lineage>
        <taxon>Bacteria</taxon>
        <taxon>Pseudomonadati</taxon>
        <taxon>Pseudomonadota</taxon>
        <taxon>Gammaproteobacteria</taxon>
        <taxon>Pseudomonadales</taxon>
        <taxon>Pseudomonadaceae</taxon>
        <taxon>Pseudomonas</taxon>
    </lineage>
</organism>
<dbReference type="Proteomes" id="UP000183385">
    <property type="component" value="Unassembled WGS sequence"/>
</dbReference>
<keyword evidence="2" id="KW-1185">Reference proteome</keyword>
<reference evidence="1 2" key="1">
    <citation type="submission" date="2016-10" db="EMBL/GenBank/DDBJ databases">
        <authorList>
            <person name="Varghese N."/>
            <person name="Submissions S."/>
        </authorList>
    </citation>
    <scope>NUCLEOTIDE SEQUENCE [LARGE SCALE GENOMIC DNA]</scope>
    <source>
        <strain evidence="1 2">LMG 18378</strain>
    </source>
</reference>
<proteinExistence type="predicted"/>